<dbReference type="PATRIC" id="fig|1398.22.peg.3803"/>
<gene>
    <name evidence="2" type="ORF">HMPREF3213_03799</name>
</gene>
<evidence type="ECO:0000256" key="1">
    <source>
        <dbReference type="ARBA" id="ARBA00009235"/>
    </source>
</evidence>
<dbReference type="Pfam" id="PF01380">
    <property type="entry name" value="SIS"/>
    <property type="match status" value="1"/>
</dbReference>
<evidence type="ECO:0000313" key="2">
    <source>
        <dbReference type="EMBL" id="KWZ76549.1"/>
    </source>
</evidence>
<dbReference type="EMBL" id="LRPN01000197">
    <property type="protein sequence ID" value="KWZ76549.1"/>
    <property type="molecule type" value="Genomic_DNA"/>
</dbReference>
<dbReference type="InterPro" id="IPR046348">
    <property type="entry name" value="SIS_dom_sf"/>
</dbReference>
<proteinExistence type="inferred from homology"/>
<dbReference type="Gene3D" id="3.40.50.10490">
    <property type="entry name" value="Glucose-6-phosphate isomerase like protein, domain 1"/>
    <property type="match status" value="1"/>
</dbReference>
<dbReference type="PANTHER" id="PTHR43443:SF1">
    <property type="entry name" value="3-HEXULOSE-6-PHOSPHATE ISOMERASE"/>
    <property type="match status" value="1"/>
</dbReference>
<keyword evidence="2" id="KW-0413">Isomerase</keyword>
<dbReference type="SUPFAM" id="SSF53697">
    <property type="entry name" value="SIS domain"/>
    <property type="match status" value="1"/>
</dbReference>
<dbReference type="GO" id="GO:0097367">
    <property type="term" value="F:carbohydrate derivative binding"/>
    <property type="evidence" value="ECO:0007669"/>
    <property type="project" value="InterPro"/>
</dbReference>
<dbReference type="NCBIfam" id="TIGR03127">
    <property type="entry name" value="RuMP_HxlB"/>
    <property type="match status" value="1"/>
</dbReference>
<dbReference type="InterPro" id="IPR017552">
    <property type="entry name" value="PHI/rmpB"/>
</dbReference>
<comment type="similarity">
    <text evidence="1">Belongs to the SIS family. PHI subfamily.</text>
</comment>
<evidence type="ECO:0000313" key="3">
    <source>
        <dbReference type="Proteomes" id="UP000070376"/>
    </source>
</evidence>
<dbReference type="GeneID" id="93261061"/>
<sequence length="183" mass="19768">MNREIEVILNEIQTVFSKIDGEQVEKLADMLASPKSIFVLGEGRSGLMAKSFAMRLMHLGFHVFVVGETITPSIQPGDLLIAVSGSGTTSNVVQAAEKSKKNGVSVVGVTSDPSSRLAQTSDSVVHIPSATKYRRPGEIESRQPLSSLFDQSVHLFFDAVCLKIAEQQKSGNEAALNRHSNLE</sequence>
<dbReference type="GO" id="GO:1901135">
    <property type="term" value="P:carbohydrate derivative metabolic process"/>
    <property type="evidence" value="ECO:0007669"/>
    <property type="project" value="InterPro"/>
</dbReference>
<dbReference type="CDD" id="cd05005">
    <property type="entry name" value="SIS_PHI"/>
    <property type="match status" value="1"/>
</dbReference>
<accession>A0A133KAM0</accession>
<reference evidence="3" key="1">
    <citation type="submission" date="2016-01" db="EMBL/GenBank/DDBJ databases">
        <authorList>
            <person name="Mitreva M."/>
            <person name="Pepin K.H."/>
            <person name="Mihindukulasuriya K.A."/>
            <person name="Fulton R."/>
            <person name="Fronick C."/>
            <person name="O'Laughlin M."/>
            <person name="Miner T."/>
            <person name="Herter B."/>
            <person name="Rosa B.A."/>
            <person name="Cordes M."/>
            <person name="Tomlinson C."/>
            <person name="Wollam A."/>
            <person name="Palsikar V.B."/>
            <person name="Mardis E.R."/>
            <person name="Wilson R.K."/>
        </authorList>
    </citation>
    <scope>NUCLEOTIDE SEQUENCE [LARGE SCALE GENOMIC DNA]</scope>
    <source>
        <strain evidence="3">GED7749B</strain>
    </source>
</reference>
<dbReference type="PROSITE" id="PS51464">
    <property type="entry name" value="SIS"/>
    <property type="match status" value="1"/>
</dbReference>
<dbReference type="Proteomes" id="UP000070376">
    <property type="component" value="Unassembled WGS sequence"/>
</dbReference>
<comment type="caution">
    <text evidence="2">The sequence shown here is derived from an EMBL/GenBank/DDBJ whole genome shotgun (WGS) entry which is preliminary data.</text>
</comment>
<dbReference type="AlphaFoldDB" id="A0A133KAM0"/>
<organism evidence="2 3">
    <name type="scientific">Heyndrickxia coagulans</name>
    <name type="common">Weizmannia coagulans</name>
    <dbReference type="NCBI Taxonomy" id="1398"/>
    <lineage>
        <taxon>Bacteria</taxon>
        <taxon>Bacillati</taxon>
        <taxon>Bacillota</taxon>
        <taxon>Bacilli</taxon>
        <taxon>Bacillales</taxon>
        <taxon>Bacillaceae</taxon>
        <taxon>Heyndrickxia</taxon>
    </lineage>
</organism>
<protein>
    <submittedName>
        <fullName evidence="2">6-phospho 3-hexuloisomerase</fullName>
    </submittedName>
</protein>
<dbReference type="PANTHER" id="PTHR43443">
    <property type="entry name" value="3-HEXULOSE-6-PHOSPHATE ISOMERASE"/>
    <property type="match status" value="1"/>
</dbReference>
<dbReference type="InterPro" id="IPR001347">
    <property type="entry name" value="SIS_dom"/>
</dbReference>
<dbReference type="RefSeq" id="WP_014096325.1">
    <property type="nucleotide sequence ID" value="NZ_CP025437.1"/>
</dbReference>
<name>A0A133KAM0_HEYCO</name>
<dbReference type="GO" id="GO:0016853">
    <property type="term" value="F:isomerase activity"/>
    <property type="evidence" value="ECO:0007669"/>
    <property type="project" value="UniProtKB-KW"/>
</dbReference>